<dbReference type="AlphaFoldDB" id="A0AAV4M122"/>
<name>A0AAV4M122_BABCB</name>
<dbReference type="EMBL" id="BPLF01000004">
    <property type="protein sequence ID" value="GIX65066.1"/>
    <property type="molecule type" value="Genomic_DNA"/>
</dbReference>
<protein>
    <submittedName>
        <fullName evidence="2">Taxis cluster protein CheD</fullName>
    </submittedName>
</protein>
<evidence type="ECO:0000256" key="1">
    <source>
        <dbReference type="SAM" id="SignalP"/>
    </source>
</evidence>
<dbReference type="GeneID" id="94196547"/>
<keyword evidence="3" id="KW-1185">Reference proteome</keyword>
<sequence>MAFKFAVRLSLATVWAALLLPSTPPAASFSTPVFETPWREHTLLMESRARDKADGVDWSVLLLLSRLELAFCRSAWVSGVVVGWGCCLGVGAAVLPAVSAAGPFSFGRPVGFIKPPITPENILEATAPKSPFDCPNCWANCMPCIISLSAPSAPPGQLKLGIPDWAPLFDDPLLPCVGGTVNDPEKGPVVPALPPCGDIISRISMFIDDAIASPKLKAGLVLLWVL</sequence>
<reference evidence="2 3" key="1">
    <citation type="submission" date="2021-06" db="EMBL/GenBank/DDBJ databases">
        <title>Genome sequence of Babesia caballi.</title>
        <authorList>
            <person name="Yamagishi J."/>
            <person name="Kidaka T."/>
            <person name="Ochi A."/>
        </authorList>
    </citation>
    <scope>NUCLEOTIDE SEQUENCE [LARGE SCALE GENOMIC DNA]</scope>
    <source>
        <strain evidence="2">USDA-D6B2</strain>
    </source>
</reference>
<accession>A0AAV4M122</accession>
<evidence type="ECO:0000313" key="2">
    <source>
        <dbReference type="EMBL" id="GIX65066.1"/>
    </source>
</evidence>
<evidence type="ECO:0000313" key="3">
    <source>
        <dbReference type="Proteomes" id="UP001497744"/>
    </source>
</evidence>
<proteinExistence type="predicted"/>
<dbReference type="RefSeq" id="XP_067717135.1">
    <property type="nucleotide sequence ID" value="XM_067861034.1"/>
</dbReference>
<comment type="caution">
    <text evidence="2">The sequence shown here is derived from an EMBL/GenBank/DDBJ whole genome shotgun (WGS) entry which is preliminary data.</text>
</comment>
<organism evidence="2 3">
    <name type="scientific">Babesia caballi</name>
    <dbReference type="NCBI Taxonomy" id="5871"/>
    <lineage>
        <taxon>Eukaryota</taxon>
        <taxon>Sar</taxon>
        <taxon>Alveolata</taxon>
        <taxon>Apicomplexa</taxon>
        <taxon>Aconoidasida</taxon>
        <taxon>Piroplasmida</taxon>
        <taxon>Babesiidae</taxon>
        <taxon>Babesia</taxon>
    </lineage>
</organism>
<dbReference type="Proteomes" id="UP001497744">
    <property type="component" value="Unassembled WGS sequence"/>
</dbReference>
<keyword evidence="1" id="KW-0732">Signal</keyword>
<gene>
    <name evidence="2" type="ORF">BcabD6B2_45010</name>
</gene>
<feature type="chain" id="PRO_5043652107" evidence="1">
    <location>
        <begin position="29"/>
        <end position="226"/>
    </location>
</feature>
<feature type="signal peptide" evidence="1">
    <location>
        <begin position="1"/>
        <end position="28"/>
    </location>
</feature>